<accession>A0AC34FAN8</accession>
<reference evidence="2" key="1">
    <citation type="submission" date="2022-11" db="UniProtKB">
        <authorList>
            <consortium name="WormBaseParasite"/>
        </authorList>
    </citation>
    <scope>IDENTIFICATION</scope>
</reference>
<dbReference type="Proteomes" id="UP000887579">
    <property type="component" value="Unplaced"/>
</dbReference>
<sequence length="130" mass="15213">MNKQNSVLKDAADDEIEEGEIIDDDDDEADKLLMISDGEIVDYEDDKIYTKKFKEIKSRRYDNFRNGNRSTRPNVSWRTSYPSEKKHKFSTTTDKTIVNKSKMGERKFKAYSNSIFSISNDIQRKGRKNV</sequence>
<proteinExistence type="predicted"/>
<protein>
    <submittedName>
        <fullName evidence="2">Uncharacterized protein</fullName>
    </submittedName>
</protein>
<evidence type="ECO:0000313" key="2">
    <source>
        <dbReference type="WBParaSite" id="ES5_v2.g14085.t1"/>
    </source>
</evidence>
<name>A0AC34FAN8_9BILA</name>
<organism evidence="1 2">
    <name type="scientific">Panagrolaimus sp. ES5</name>
    <dbReference type="NCBI Taxonomy" id="591445"/>
    <lineage>
        <taxon>Eukaryota</taxon>
        <taxon>Metazoa</taxon>
        <taxon>Ecdysozoa</taxon>
        <taxon>Nematoda</taxon>
        <taxon>Chromadorea</taxon>
        <taxon>Rhabditida</taxon>
        <taxon>Tylenchina</taxon>
        <taxon>Panagrolaimomorpha</taxon>
        <taxon>Panagrolaimoidea</taxon>
        <taxon>Panagrolaimidae</taxon>
        <taxon>Panagrolaimus</taxon>
    </lineage>
</organism>
<dbReference type="WBParaSite" id="ES5_v2.g14085.t1">
    <property type="protein sequence ID" value="ES5_v2.g14085.t1"/>
    <property type="gene ID" value="ES5_v2.g14085"/>
</dbReference>
<evidence type="ECO:0000313" key="1">
    <source>
        <dbReference type="Proteomes" id="UP000887579"/>
    </source>
</evidence>